<name>A0A0F3RBG3_9RICK</name>
<dbReference type="SUPFAM" id="SSF109604">
    <property type="entry name" value="HD-domain/PDEase-like"/>
    <property type="match status" value="1"/>
</dbReference>
<keyword evidence="2" id="KW-1185">Reference proteome</keyword>
<dbReference type="EMBL" id="LAOQ01000013">
    <property type="protein sequence ID" value="KJW03775.1"/>
    <property type="molecule type" value="Genomic_DNA"/>
</dbReference>
<gene>
    <name evidence="1" type="ORF">RAT170B_1656</name>
</gene>
<sequence length="95" mass="11304">MEDINSWKEKFDVYDKKLLDKLEYLNTKAKNPVDIEEVKKGIFYTRKYHDSQMRQSGDPYYSHPIEMAIMVAEFTAYKETKFFTADIIITSLLHV</sequence>
<evidence type="ECO:0000313" key="1">
    <source>
        <dbReference type="EMBL" id="KJW03775.1"/>
    </source>
</evidence>
<organism evidence="1 2">
    <name type="scientific">Rickettsia argasii T170-B</name>
    <dbReference type="NCBI Taxonomy" id="1268837"/>
    <lineage>
        <taxon>Bacteria</taxon>
        <taxon>Pseudomonadati</taxon>
        <taxon>Pseudomonadota</taxon>
        <taxon>Alphaproteobacteria</taxon>
        <taxon>Rickettsiales</taxon>
        <taxon>Rickettsiaceae</taxon>
        <taxon>Rickettsieae</taxon>
        <taxon>Rickettsia</taxon>
        <taxon>spotted fever group</taxon>
    </lineage>
</organism>
<dbReference type="PATRIC" id="fig|1268837.3.peg.569"/>
<evidence type="ECO:0000313" key="2">
    <source>
        <dbReference type="Proteomes" id="UP000033736"/>
    </source>
</evidence>
<dbReference type="Gene3D" id="1.10.3210.10">
    <property type="entry name" value="Hypothetical protein af1432"/>
    <property type="match status" value="1"/>
</dbReference>
<reference evidence="1 2" key="1">
    <citation type="submission" date="2015-01" db="EMBL/GenBank/DDBJ databases">
        <title>Genome Sequencing of Rickettsiales /home/snadendla/prok_pipe/test/illegal_ec_num.txt.</title>
        <authorList>
            <person name="Daugherty S.C."/>
            <person name="Su Q."/>
            <person name="Abolude K."/>
            <person name="Beier-Sexton M."/>
            <person name="Carlyon J.A."/>
            <person name="Carter R."/>
            <person name="Day N.P."/>
            <person name="Dumler S.J."/>
            <person name="Dyachenko V."/>
            <person name="Godinez A."/>
            <person name="Kurtti T.J."/>
            <person name="Lichay M."/>
            <person name="Mullins K.E."/>
            <person name="Ott S."/>
            <person name="Pappas-Brown V."/>
            <person name="Paris D.H."/>
            <person name="Patel P."/>
            <person name="Richards A.L."/>
            <person name="Sadzewicz L."/>
            <person name="Sears K."/>
            <person name="Seidman D."/>
            <person name="Sengamalay N."/>
            <person name="Stenos J."/>
            <person name="Tallon L.J."/>
            <person name="Vincent G."/>
            <person name="Fraser C.M."/>
            <person name="Munderloh U."/>
            <person name="Dunning-Hotopp J.C."/>
        </authorList>
    </citation>
    <scope>NUCLEOTIDE SEQUENCE [LARGE SCALE GENOMIC DNA]</scope>
    <source>
        <strain evidence="1 2">T170-B</strain>
    </source>
</reference>
<accession>A0A0F3RBG3</accession>
<dbReference type="AlphaFoldDB" id="A0A0F3RBG3"/>
<protein>
    <submittedName>
        <fullName evidence="1">HD domain protein</fullName>
    </submittedName>
</protein>
<comment type="caution">
    <text evidence="1">The sequence shown here is derived from an EMBL/GenBank/DDBJ whole genome shotgun (WGS) entry which is preliminary data.</text>
</comment>
<proteinExistence type="predicted"/>
<dbReference type="Proteomes" id="UP000033736">
    <property type="component" value="Unassembled WGS sequence"/>
</dbReference>